<accession>A0A2C9CUV4</accession>
<dbReference type="Gene3D" id="3.40.50.2300">
    <property type="match status" value="2"/>
</dbReference>
<protein>
    <submittedName>
        <fullName evidence="4">Substrate-binding protein</fullName>
    </submittedName>
</protein>
<dbReference type="Proteomes" id="UP000220034">
    <property type="component" value="Unassembled WGS sequence"/>
</dbReference>
<sequence length="241" mass="25945">MVYQMSSIHILAPAIAYLLLSVQTHAEVLRLALIAQPQDEIVAGLHLALGQSPSAPISLTLHAPNDPVQADIIASAHDLTQYESSIRIALGPNGQACQQMYLDLHGAAHPDAGPITDHIMGTYSIAPWAYDLGGENDANQGFVALFHDRHGQLPSLNAAIGYDLGNLLLSTLNVASPQDHVAFFATMQSSDFISVRGELQFTAHGAPLQRQYLRQMRQTPFGPAHSYIETLPDVPPAQCEG</sequence>
<dbReference type="Pfam" id="PF13458">
    <property type="entry name" value="Peripla_BP_6"/>
    <property type="match status" value="1"/>
</dbReference>
<evidence type="ECO:0000256" key="1">
    <source>
        <dbReference type="ARBA" id="ARBA00010062"/>
    </source>
</evidence>
<keyword evidence="5" id="KW-1185">Reference proteome</keyword>
<reference evidence="5" key="1">
    <citation type="submission" date="2017-09" db="EMBL/GenBank/DDBJ databases">
        <authorList>
            <person name="Varghese N."/>
            <person name="Submissions S."/>
        </authorList>
    </citation>
    <scope>NUCLEOTIDE SEQUENCE [LARGE SCALE GENOMIC DNA]</scope>
    <source>
        <strain evidence="5">C7</strain>
    </source>
</reference>
<gene>
    <name evidence="4" type="ORF">SAMN06273572_10758</name>
</gene>
<evidence type="ECO:0000256" key="2">
    <source>
        <dbReference type="ARBA" id="ARBA00022729"/>
    </source>
</evidence>
<proteinExistence type="inferred from homology"/>
<keyword evidence="2" id="KW-0732">Signal</keyword>
<dbReference type="EMBL" id="OCTN01000007">
    <property type="protein sequence ID" value="SOH95037.1"/>
    <property type="molecule type" value="Genomic_DNA"/>
</dbReference>
<organism evidence="4 5">
    <name type="scientific">Pontivivens marinum</name>
    <dbReference type="NCBI Taxonomy" id="1690039"/>
    <lineage>
        <taxon>Bacteria</taxon>
        <taxon>Pseudomonadati</taxon>
        <taxon>Pseudomonadota</taxon>
        <taxon>Alphaproteobacteria</taxon>
        <taxon>Rhodobacterales</taxon>
        <taxon>Paracoccaceae</taxon>
        <taxon>Pontivivens</taxon>
    </lineage>
</organism>
<evidence type="ECO:0000313" key="5">
    <source>
        <dbReference type="Proteomes" id="UP000220034"/>
    </source>
</evidence>
<evidence type="ECO:0000313" key="4">
    <source>
        <dbReference type="EMBL" id="SOH95037.1"/>
    </source>
</evidence>
<feature type="domain" description="Leucine-binding protein" evidence="3">
    <location>
        <begin position="117"/>
        <end position="213"/>
    </location>
</feature>
<dbReference type="OrthoDB" id="435355at2"/>
<dbReference type="SUPFAM" id="SSF53822">
    <property type="entry name" value="Periplasmic binding protein-like I"/>
    <property type="match status" value="1"/>
</dbReference>
<evidence type="ECO:0000259" key="3">
    <source>
        <dbReference type="Pfam" id="PF13458"/>
    </source>
</evidence>
<name>A0A2C9CUV4_9RHOB</name>
<dbReference type="InterPro" id="IPR028081">
    <property type="entry name" value="Leu-bd"/>
</dbReference>
<dbReference type="AlphaFoldDB" id="A0A2C9CUV4"/>
<dbReference type="InterPro" id="IPR028082">
    <property type="entry name" value="Peripla_BP_I"/>
</dbReference>
<comment type="similarity">
    <text evidence="1">Belongs to the leucine-binding protein family.</text>
</comment>